<organism evidence="3 4">
    <name type="scientific">Lepidopterella palustris CBS 459.81</name>
    <dbReference type="NCBI Taxonomy" id="1314670"/>
    <lineage>
        <taxon>Eukaryota</taxon>
        <taxon>Fungi</taxon>
        <taxon>Dikarya</taxon>
        <taxon>Ascomycota</taxon>
        <taxon>Pezizomycotina</taxon>
        <taxon>Dothideomycetes</taxon>
        <taxon>Pleosporomycetidae</taxon>
        <taxon>Mytilinidiales</taxon>
        <taxon>Argynnaceae</taxon>
        <taxon>Lepidopterella</taxon>
    </lineage>
</organism>
<gene>
    <name evidence="3" type="ORF">K432DRAFT_445208</name>
</gene>
<accession>A0A8E2E5M5</accession>
<dbReference type="Proteomes" id="UP000250266">
    <property type="component" value="Unassembled WGS sequence"/>
</dbReference>
<keyword evidence="2" id="KW-0812">Transmembrane</keyword>
<feature type="compositionally biased region" description="Polar residues" evidence="1">
    <location>
        <begin position="72"/>
        <end position="81"/>
    </location>
</feature>
<dbReference type="GO" id="GO:0016020">
    <property type="term" value="C:membrane"/>
    <property type="evidence" value="ECO:0007669"/>
    <property type="project" value="TreeGrafter"/>
</dbReference>
<keyword evidence="4" id="KW-1185">Reference proteome</keyword>
<evidence type="ECO:0000313" key="4">
    <source>
        <dbReference type="Proteomes" id="UP000250266"/>
    </source>
</evidence>
<dbReference type="InterPro" id="IPR038872">
    <property type="entry name" value="Put_GTT3"/>
</dbReference>
<feature type="transmembrane region" description="Helical" evidence="2">
    <location>
        <begin position="222"/>
        <end position="248"/>
    </location>
</feature>
<feature type="transmembrane region" description="Helical" evidence="2">
    <location>
        <begin position="318"/>
        <end position="338"/>
    </location>
</feature>
<dbReference type="PANTHER" id="PTHR41807:SF1">
    <property type="entry name" value="GLUTATHIONE TRANSFERASE 3"/>
    <property type="match status" value="1"/>
</dbReference>
<feature type="region of interest" description="Disordered" evidence="1">
    <location>
        <begin position="61"/>
        <end position="105"/>
    </location>
</feature>
<dbReference type="PANTHER" id="PTHR41807">
    <property type="entry name" value="GLUTATHIONE TRANSFERASE 3"/>
    <property type="match status" value="1"/>
</dbReference>
<evidence type="ECO:0000256" key="1">
    <source>
        <dbReference type="SAM" id="MobiDB-lite"/>
    </source>
</evidence>
<evidence type="ECO:0000313" key="3">
    <source>
        <dbReference type="EMBL" id="OCK77623.1"/>
    </source>
</evidence>
<evidence type="ECO:0000256" key="2">
    <source>
        <dbReference type="SAM" id="Phobius"/>
    </source>
</evidence>
<dbReference type="EMBL" id="KV745113">
    <property type="protein sequence ID" value="OCK77623.1"/>
    <property type="molecule type" value="Genomic_DNA"/>
</dbReference>
<dbReference type="AlphaFoldDB" id="A0A8E2E5M5"/>
<protein>
    <submittedName>
        <fullName evidence="3">Uncharacterized protein</fullName>
    </submittedName>
</protein>
<keyword evidence="2" id="KW-1133">Transmembrane helix</keyword>
<proteinExistence type="predicted"/>
<sequence length="340" mass="37781">MSSWLHKKRKGELIELGQQANLLNLDGLLKDDLISALETHFQQNESTLGKQAAFSEFYRRTGSPVKRERQSPTESGAMTVSKTRRRQTRLAEEAESQEEPTPEKALVTRTPRTISRITSQIDIPASPAQLANVAEQQLSAARSWAYDLWTKTYIEEAIEFLRETFSSVTGVEITVLLIEALGLQLKTLQWAHPFDTPPVASLSLISYPVYVPDVRVLLTSDFWAPATLWSLTSLFIPLLVSYFFNLTLRSNTRHRSSKGAYAADPLAFNIVKALMTYIVYPQTLTPQQGAIAVIHYPSWGPFSAETVTTVREHVPGGYAGLLIGAGIGILVSIYDAALKK</sequence>
<reference evidence="3 4" key="1">
    <citation type="journal article" date="2016" name="Nat. Commun.">
        <title>Ectomycorrhizal ecology is imprinted in the genome of the dominant symbiotic fungus Cenococcum geophilum.</title>
        <authorList>
            <consortium name="DOE Joint Genome Institute"/>
            <person name="Peter M."/>
            <person name="Kohler A."/>
            <person name="Ohm R.A."/>
            <person name="Kuo A."/>
            <person name="Krutzmann J."/>
            <person name="Morin E."/>
            <person name="Arend M."/>
            <person name="Barry K.W."/>
            <person name="Binder M."/>
            <person name="Choi C."/>
            <person name="Clum A."/>
            <person name="Copeland A."/>
            <person name="Grisel N."/>
            <person name="Haridas S."/>
            <person name="Kipfer T."/>
            <person name="LaButti K."/>
            <person name="Lindquist E."/>
            <person name="Lipzen A."/>
            <person name="Maire R."/>
            <person name="Meier B."/>
            <person name="Mihaltcheva S."/>
            <person name="Molinier V."/>
            <person name="Murat C."/>
            <person name="Poggeler S."/>
            <person name="Quandt C.A."/>
            <person name="Sperisen C."/>
            <person name="Tritt A."/>
            <person name="Tisserant E."/>
            <person name="Crous P.W."/>
            <person name="Henrissat B."/>
            <person name="Nehls U."/>
            <person name="Egli S."/>
            <person name="Spatafora J.W."/>
            <person name="Grigoriev I.V."/>
            <person name="Martin F.M."/>
        </authorList>
    </citation>
    <scope>NUCLEOTIDE SEQUENCE [LARGE SCALE GENOMIC DNA]</scope>
    <source>
        <strain evidence="3 4">CBS 459.81</strain>
    </source>
</reference>
<dbReference type="OrthoDB" id="4034134at2759"/>
<name>A0A8E2E5M5_9PEZI</name>
<keyword evidence="2" id="KW-0472">Membrane</keyword>